<evidence type="ECO:0000256" key="5">
    <source>
        <dbReference type="ARBA" id="ARBA00022660"/>
    </source>
</evidence>
<evidence type="ECO:0000256" key="17">
    <source>
        <dbReference type="RuleBase" id="RU003404"/>
    </source>
</evidence>
<evidence type="ECO:0000256" key="4">
    <source>
        <dbReference type="ARBA" id="ARBA00022448"/>
    </source>
</evidence>
<dbReference type="NCBIfam" id="TIGR01974">
    <property type="entry name" value="NDH_I_L"/>
    <property type="match status" value="1"/>
</dbReference>
<dbReference type="GO" id="GO:0042773">
    <property type="term" value="P:ATP synthesis coupled electron transport"/>
    <property type="evidence" value="ECO:0007669"/>
    <property type="project" value="InterPro"/>
</dbReference>
<dbReference type="GO" id="GO:0005743">
    <property type="term" value="C:mitochondrial inner membrane"/>
    <property type="evidence" value="ECO:0007669"/>
    <property type="project" value="UniProtKB-SubCell"/>
</dbReference>
<keyword evidence="14 17" id="KW-0472">Membrane</keyword>
<feature type="transmembrane region" description="Helical" evidence="17">
    <location>
        <begin position="84"/>
        <end position="105"/>
    </location>
</feature>
<organism evidence="21">
    <name type="scientific">Orcinus orca</name>
    <name type="common">Killer whale</name>
    <name type="synonym">Delphinus orca</name>
    <dbReference type="NCBI Taxonomy" id="9733"/>
    <lineage>
        <taxon>Eukaryota</taxon>
        <taxon>Metazoa</taxon>
        <taxon>Chordata</taxon>
        <taxon>Craniata</taxon>
        <taxon>Vertebrata</taxon>
        <taxon>Euteleostomi</taxon>
        <taxon>Mammalia</taxon>
        <taxon>Eutheria</taxon>
        <taxon>Laurasiatheria</taxon>
        <taxon>Artiodactyla</taxon>
        <taxon>Whippomorpha</taxon>
        <taxon>Cetacea</taxon>
        <taxon>Odontoceti</taxon>
        <taxon>Delphinidae</taxon>
        <taxon>Orcinus</taxon>
    </lineage>
</organism>
<dbReference type="PANTHER" id="PTHR42829">
    <property type="entry name" value="NADH-UBIQUINONE OXIDOREDUCTASE CHAIN 5"/>
    <property type="match status" value="1"/>
</dbReference>
<dbReference type="PANTHER" id="PTHR42829:SF2">
    <property type="entry name" value="NADH-UBIQUINONE OXIDOREDUCTASE CHAIN 5"/>
    <property type="match status" value="1"/>
</dbReference>
<name>A0A0H3YLH7_ORCOR</name>
<feature type="domain" description="NADH:quinone oxidoreductase/Mrp antiporter transmembrane" evidence="18">
    <location>
        <begin position="134"/>
        <end position="416"/>
    </location>
</feature>
<keyword evidence="10 17" id="KW-1133">Transmembrane helix</keyword>
<feature type="transmembrane region" description="Helical" evidence="17">
    <location>
        <begin position="586"/>
        <end position="604"/>
    </location>
</feature>
<evidence type="ECO:0000259" key="18">
    <source>
        <dbReference type="Pfam" id="PF00361"/>
    </source>
</evidence>
<feature type="transmembrane region" description="Helical" evidence="17">
    <location>
        <begin position="484"/>
        <end position="502"/>
    </location>
</feature>
<proteinExistence type="inferred from homology"/>
<dbReference type="GO" id="GO:0003954">
    <property type="term" value="F:NADH dehydrogenase activity"/>
    <property type="evidence" value="ECO:0007669"/>
    <property type="project" value="TreeGrafter"/>
</dbReference>
<dbReference type="EMBL" id="KR180311">
    <property type="protein sequence ID" value="AKN22590.1"/>
    <property type="molecule type" value="Genomic_DNA"/>
</dbReference>
<evidence type="ECO:0000256" key="2">
    <source>
        <dbReference type="ARBA" id="ARBA00012944"/>
    </source>
</evidence>
<feature type="transmembrane region" description="Helical" evidence="17">
    <location>
        <begin position="406"/>
        <end position="432"/>
    </location>
</feature>
<dbReference type="Pfam" id="PF06455">
    <property type="entry name" value="NADH5_C"/>
    <property type="match status" value="1"/>
</dbReference>
<evidence type="ECO:0000256" key="1">
    <source>
        <dbReference type="ARBA" id="ARBA00004448"/>
    </source>
</evidence>
<evidence type="ECO:0000256" key="11">
    <source>
        <dbReference type="ARBA" id="ARBA00023027"/>
    </source>
</evidence>
<feature type="domain" description="NADH-Ubiquinone oxidoreductase (complex I) chain 5 N-terminal" evidence="19">
    <location>
        <begin position="68"/>
        <end position="118"/>
    </location>
</feature>
<protein>
    <recommendedName>
        <fullName evidence="3 17">NADH-ubiquinone oxidoreductase chain 5</fullName>
        <ecNumber evidence="2 17">7.1.1.2</ecNumber>
    </recommendedName>
</protein>
<keyword evidence="13 17" id="KW-0496">Mitochondrion</keyword>
<evidence type="ECO:0000256" key="13">
    <source>
        <dbReference type="ARBA" id="ARBA00023128"/>
    </source>
</evidence>
<feature type="transmembrane region" description="Helical" evidence="17">
    <location>
        <begin position="453"/>
        <end position="472"/>
    </location>
</feature>
<comment type="similarity">
    <text evidence="17">Belongs to the complex I subunit 5 family.</text>
</comment>
<keyword evidence="5" id="KW-0679">Respiratory chain</keyword>
<keyword evidence="4 17" id="KW-0813">Transport</keyword>
<dbReference type="InterPro" id="IPR018393">
    <property type="entry name" value="NADHpl_OxRdtase_5_subgr"/>
</dbReference>
<evidence type="ECO:0000313" key="21">
    <source>
        <dbReference type="EMBL" id="AKN22590.1"/>
    </source>
</evidence>
<geneLocation type="mitochondrion" evidence="21"/>
<evidence type="ECO:0000256" key="6">
    <source>
        <dbReference type="ARBA" id="ARBA00022692"/>
    </source>
</evidence>
<evidence type="ECO:0000256" key="10">
    <source>
        <dbReference type="ARBA" id="ARBA00022989"/>
    </source>
</evidence>
<dbReference type="GO" id="GO:0015990">
    <property type="term" value="P:electron transport coupled proton transport"/>
    <property type="evidence" value="ECO:0007669"/>
    <property type="project" value="TreeGrafter"/>
</dbReference>
<evidence type="ECO:0000256" key="16">
    <source>
        <dbReference type="ARBA" id="ARBA00049551"/>
    </source>
</evidence>
<dbReference type="Pfam" id="PF00662">
    <property type="entry name" value="Proton_antipo_N"/>
    <property type="match status" value="1"/>
</dbReference>
<feature type="transmembrane region" description="Helical" evidence="17">
    <location>
        <begin position="211"/>
        <end position="233"/>
    </location>
</feature>
<dbReference type="AlphaFoldDB" id="A0A0H3YLH7"/>
<feature type="transmembrane region" description="Helical" evidence="17">
    <location>
        <begin position="325"/>
        <end position="350"/>
    </location>
</feature>
<reference evidence="21" key="1">
    <citation type="journal article" date="2015" name="Mol. Ecol.">
        <title>Geographic and temporal dynamics of a global radiation and diversification in the killer whale.</title>
        <authorList>
            <person name="Morin P.A."/>
            <person name="Parsons K.M."/>
            <person name="Archer F.I."/>
            <person name="Avila-Arcos M.C."/>
            <person name="Barrett-Lennard L.G."/>
            <person name="Dalla Rosa L."/>
            <person name="Duchene S."/>
            <person name="Durban J.W."/>
            <person name="Ellis G.M."/>
            <person name="Ferguson S.H."/>
            <person name="Ford J.K."/>
            <person name="Ford M.J."/>
            <person name="Garilao C."/>
            <person name="Gilbert M.T."/>
            <person name="Kaschner K."/>
            <person name="Matkin C.O."/>
            <person name="Petersen S.D."/>
            <person name="Robertson K.M."/>
            <person name="Visser I.N."/>
            <person name="Wade P.R."/>
            <person name="Ho S.Y."/>
            <person name="Foote A.D."/>
        </authorList>
    </citation>
    <scope>NUCLEOTIDE SEQUENCE</scope>
    <source>
        <strain evidence="21">MtGen_109</strain>
    </source>
</reference>
<feature type="transmembrane region" description="Helical" evidence="17">
    <location>
        <begin position="6"/>
        <end position="27"/>
    </location>
</feature>
<dbReference type="InterPro" id="IPR010934">
    <property type="entry name" value="NADH_DH_su5_C"/>
</dbReference>
<evidence type="ECO:0000256" key="9">
    <source>
        <dbReference type="ARBA" id="ARBA00022982"/>
    </source>
</evidence>
<keyword evidence="9" id="KW-0249">Electron transport</keyword>
<accession>A0A0H3YLH7</accession>
<evidence type="ECO:0000259" key="20">
    <source>
        <dbReference type="Pfam" id="PF06455"/>
    </source>
</evidence>
<sequence length="606" mass="68519">MNLFTSSTLLTLLMLITPIMVSSTDFYKNNKYQHYVKNMTLLAFITSLVPMTMFIHTNQEMLISNWHWTTIHTLKLTLSFKMDYFSLMFMPVALFITWSIMEFSMWYMHSDPHINQFFKYLLIFLITMLILVTANNLFQLFIGWEGVGIMSFLLISWWFGRTDANTAALQAILYNRIGDIGFLLSMAWFLHNTNTWSLQQIFMLSQNPPTLPLLGLTLAAAGKSAQFGLHPWLPSAMEGPTPVSALLHSSTMVVAGIFLLIRFHPLTENNKLIQTMMLSLGALTTLFTAICALTQNDIKKIIAFSTSSQLGLMMTTLGLNQPHLTFLHICTHAFFKAMLFLCSGSIIHNLNNEQDIRKMGGLYKILPFTTTALIIGCFALTGMPFLTGFYSKDLIIETATSSYTNAWALLLTLTATSMTAIYSTRIIFFTLLEQPRFPPLMNINETDPMLINPIKRLLIGSIFAGFILSNSMPPMNTPLMTMPLHLKLTALTVTTLGFVLAFEINTYSKNLKYPYSSDSIKFSTLLGYFPTIMHRLSPHLVLTMSQKLATSLLDLTWMETALPKTTALIQLKASTLTSNQKGLIKLYFLSFLITMTLSMLLFNYPE</sequence>
<feature type="transmembrane region" description="Helical" evidence="17">
    <location>
        <begin position="140"/>
        <end position="160"/>
    </location>
</feature>
<dbReference type="InterPro" id="IPR003945">
    <property type="entry name" value="NU5C-like"/>
</dbReference>
<keyword evidence="8" id="KW-1278">Translocase</keyword>
<feature type="transmembrane region" description="Helical" evidence="17">
    <location>
        <begin position="39"/>
        <end position="57"/>
    </location>
</feature>
<feature type="transmembrane region" description="Helical" evidence="17">
    <location>
        <begin position="276"/>
        <end position="294"/>
    </location>
</feature>
<feature type="transmembrane region" description="Helical" evidence="17">
    <location>
        <begin position="301"/>
        <end position="319"/>
    </location>
</feature>
<dbReference type="EC" id="7.1.1.2" evidence="2 17"/>
<evidence type="ECO:0000256" key="3">
    <source>
        <dbReference type="ARBA" id="ARBA00021096"/>
    </source>
</evidence>
<keyword evidence="11 17" id="KW-0520">NAD</keyword>
<evidence type="ECO:0000259" key="19">
    <source>
        <dbReference type="Pfam" id="PF00662"/>
    </source>
</evidence>
<gene>
    <name evidence="21" type="primary">ND5</name>
</gene>
<evidence type="ECO:0000256" key="12">
    <source>
        <dbReference type="ARBA" id="ARBA00023075"/>
    </source>
</evidence>
<evidence type="ECO:0000256" key="7">
    <source>
        <dbReference type="ARBA" id="ARBA00022792"/>
    </source>
</evidence>
<keyword evidence="12 17" id="KW-0830">Ubiquinone</keyword>
<keyword evidence="6 17" id="KW-0812">Transmembrane</keyword>
<dbReference type="PRINTS" id="PR01434">
    <property type="entry name" value="NADHDHGNASE5"/>
</dbReference>
<comment type="catalytic activity">
    <reaction evidence="16 17">
        <text>a ubiquinone + NADH + 5 H(+)(in) = a ubiquinol + NAD(+) + 4 H(+)(out)</text>
        <dbReference type="Rhea" id="RHEA:29091"/>
        <dbReference type="Rhea" id="RHEA-COMP:9565"/>
        <dbReference type="Rhea" id="RHEA-COMP:9566"/>
        <dbReference type="ChEBI" id="CHEBI:15378"/>
        <dbReference type="ChEBI" id="CHEBI:16389"/>
        <dbReference type="ChEBI" id="CHEBI:17976"/>
        <dbReference type="ChEBI" id="CHEBI:57540"/>
        <dbReference type="ChEBI" id="CHEBI:57945"/>
        <dbReference type="EC" id="7.1.1.2"/>
    </reaction>
</comment>
<evidence type="ECO:0000256" key="15">
    <source>
        <dbReference type="ARBA" id="ARBA00024313"/>
    </source>
</evidence>
<dbReference type="InterPro" id="IPR001750">
    <property type="entry name" value="ND/Mrp_TM"/>
</dbReference>
<dbReference type="InterPro" id="IPR001516">
    <property type="entry name" value="Proton_antipo_N"/>
</dbReference>
<evidence type="ECO:0000256" key="14">
    <source>
        <dbReference type="ARBA" id="ARBA00023136"/>
    </source>
</evidence>
<keyword evidence="7" id="KW-0999">Mitochondrion inner membrane</keyword>
<dbReference type="Pfam" id="PF00361">
    <property type="entry name" value="Proton_antipo_M"/>
    <property type="match status" value="1"/>
</dbReference>
<feature type="transmembrane region" description="Helical" evidence="17">
    <location>
        <begin position="362"/>
        <end position="386"/>
    </location>
</feature>
<comment type="function">
    <text evidence="15 17">Core subunit of the mitochondrial membrane respiratory chain NADH dehydrogenase (Complex I) which catalyzes electron transfer from NADH through the respiratory chain, using ubiquinone as an electron acceptor. Essential for the catalytic activity and assembly of complex I.</text>
</comment>
<feature type="transmembrane region" description="Helical" evidence="17">
    <location>
        <begin position="117"/>
        <end position="134"/>
    </location>
</feature>
<dbReference type="GO" id="GO:0008137">
    <property type="term" value="F:NADH dehydrogenase (ubiquinone) activity"/>
    <property type="evidence" value="ECO:0007669"/>
    <property type="project" value="UniProtKB-EC"/>
</dbReference>
<feature type="domain" description="NADH dehydrogenase subunit 5 C-terminal" evidence="20">
    <location>
        <begin position="422"/>
        <end position="602"/>
    </location>
</feature>
<feature type="transmembrane region" description="Helical" evidence="17">
    <location>
        <begin position="245"/>
        <end position="264"/>
    </location>
</feature>
<comment type="subcellular location">
    <subcellularLocation>
        <location evidence="1">Mitochondrion inner membrane</location>
        <topology evidence="1">Multi-pass membrane protein</topology>
    </subcellularLocation>
</comment>
<evidence type="ECO:0000256" key="8">
    <source>
        <dbReference type="ARBA" id="ARBA00022967"/>
    </source>
</evidence>
<feature type="transmembrane region" description="Helical" evidence="17">
    <location>
        <begin position="172"/>
        <end position="191"/>
    </location>
</feature>